<dbReference type="Pfam" id="PF13309">
    <property type="entry name" value="HTH_22"/>
    <property type="match status" value="1"/>
</dbReference>
<dbReference type="PANTHER" id="PTHR35568:SF1">
    <property type="entry name" value="TRANSCRIPTIONAL REGULATOR DAUR"/>
    <property type="match status" value="1"/>
</dbReference>
<dbReference type="InterPro" id="IPR039446">
    <property type="entry name" value="DauR-like"/>
</dbReference>
<evidence type="ECO:0000313" key="4">
    <source>
        <dbReference type="Proteomes" id="UP000199309"/>
    </source>
</evidence>
<sequence length="223" mass="24729">MEKNKKEKIGKNILQYYVPMVRYIADIIGPHCEVVLHDVQTPGTSIIAIRNGYVSGRTIGGPLTNLGLKLIESSPSFQEESLVNYASKTSEGENLVSSTYFIRDDAGKLVGMLCVNILKSGVAASLPQINNVDINRQETLNSGVHDVNEWLRPSSDQVVSQAVQDLVEEREATVDRLTFQEKKEIIYLLKKNGIFKIKGAVNQVSELLNVAGSTIYRYLSQTK</sequence>
<evidence type="ECO:0000259" key="2">
    <source>
        <dbReference type="Pfam" id="PF13309"/>
    </source>
</evidence>
<organism evidence="3 4">
    <name type="scientific">Megasphaera paucivorans</name>
    <dbReference type="NCBI Taxonomy" id="349095"/>
    <lineage>
        <taxon>Bacteria</taxon>
        <taxon>Bacillati</taxon>
        <taxon>Bacillota</taxon>
        <taxon>Negativicutes</taxon>
        <taxon>Veillonellales</taxon>
        <taxon>Veillonellaceae</taxon>
        <taxon>Megasphaera</taxon>
    </lineage>
</organism>
<reference evidence="3 4" key="1">
    <citation type="submission" date="2016-10" db="EMBL/GenBank/DDBJ databases">
        <authorList>
            <person name="de Groot N.N."/>
        </authorList>
    </citation>
    <scope>NUCLEOTIDE SEQUENCE [LARGE SCALE GENOMIC DNA]</scope>
    <source>
        <strain evidence="3 4">DSM 16981</strain>
    </source>
</reference>
<name>A0A1G9ZI29_9FIRM</name>
<dbReference type="STRING" id="349095.SAMN05660299_02322"/>
<evidence type="ECO:0000313" key="3">
    <source>
        <dbReference type="EMBL" id="SDN20681.1"/>
    </source>
</evidence>
<feature type="domain" description="Transcriptional regulator DauR-like HTH" evidence="2">
    <location>
        <begin position="159"/>
        <end position="219"/>
    </location>
</feature>
<keyword evidence="3" id="KW-0238">DNA-binding</keyword>
<accession>A0A1G9ZI29</accession>
<gene>
    <name evidence="3" type="ORF">SAMN05660299_02322</name>
</gene>
<dbReference type="AlphaFoldDB" id="A0A1G9ZI29"/>
<evidence type="ECO:0000259" key="1">
    <source>
        <dbReference type="Pfam" id="PF08348"/>
    </source>
</evidence>
<dbReference type="EMBL" id="FNHQ01000030">
    <property type="protein sequence ID" value="SDN20681.1"/>
    <property type="molecule type" value="Genomic_DNA"/>
</dbReference>
<dbReference type="Pfam" id="PF08348">
    <property type="entry name" value="PAS_6"/>
    <property type="match status" value="1"/>
</dbReference>
<dbReference type="GO" id="GO:0003677">
    <property type="term" value="F:DNA binding"/>
    <property type="evidence" value="ECO:0007669"/>
    <property type="project" value="UniProtKB-KW"/>
</dbReference>
<keyword evidence="4" id="KW-1185">Reference proteome</keyword>
<dbReference type="OrthoDB" id="9796595at2"/>
<feature type="domain" description="YheO-like" evidence="1">
    <location>
        <begin position="14"/>
        <end position="117"/>
    </location>
</feature>
<dbReference type="Proteomes" id="UP000199309">
    <property type="component" value="Unassembled WGS sequence"/>
</dbReference>
<dbReference type="RefSeq" id="WP_091652095.1">
    <property type="nucleotide sequence ID" value="NZ_FNHQ01000030.1"/>
</dbReference>
<dbReference type="PANTHER" id="PTHR35568">
    <property type="entry name" value="TRANSCRIPTIONAL REGULATOR DAUR"/>
    <property type="match status" value="1"/>
</dbReference>
<proteinExistence type="predicted"/>
<dbReference type="InterPro" id="IPR039445">
    <property type="entry name" value="DauR-like_HTH"/>
</dbReference>
<dbReference type="InterPro" id="IPR013559">
    <property type="entry name" value="YheO"/>
</dbReference>
<protein>
    <submittedName>
        <fullName evidence="3">Predicted transcriptional regulator YheO, contains PAS and DNA-binding HTH domains</fullName>
    </submittedName>
</protein>